<keyword evidence="8 10" id="KW-0570">Pentose shunt</keyword>
<evidence type="ECO:0000256" key="9">
    <source>
        <dbReference type="ARBA" id="ARBA00023270"/>
    </source>
</evidence>
<dbReference type="GO" id="GO:0005975">
    <property type="term" value="P:carbohydrate metabolic process"/>
    <property type="evidence" value="ECO:0007669"/>
    <property type="project" value="InterPro"/>
</dbReference>
<organism evidence="11 12">
    <name type="scientific">Streptomyces albireticuli</name>
    <dbReference type="NCBI Taxonomy" id="1940"/>
    <lineage>
        <taxon>Bacteria</taxon>
        <taxon>Bacillati</taxon>
        <taxon>Actinomycetota</taxon>
        <taxon>Actinomycetes</taxon>
        <taxon>Kitasatosporales</taxon>
        <taxon>Streptomycetaceae</taxon>
        <taxon>Streptomyces</taxon>
    </lineage>
</organism>
<evidence type="ECO:0000256" key="6">
    <source>
        <dbReference type="ARBA" id="ARBA00022490"/>
    </source>
</evidence>
<dbReference type="PANTHER" id="PTHR10683">
    <property type="entry name" value="TRANSALDOLASE"/>
    <property type="match status" value="1"/>
</dbReference>
<comment type="catalytic activity">
    <reaction evidence="10">
        <text>D-sedoheptulose 7-phosphate + D-glyceraldehyde 3-phosphate = D-erythrose 4-phosphate + beta-D-fructose 6-phosphate</text>
        <dbReference type="Rhea" id="RHEA:17053"/>
        <dbReference type="ChEBI" id="CHEBI:16897"/>
        <dbReference type="ChEBI" id="CHEBI:57483"/>
        <dbReference type="ChEBI" id="CHEBI:57634"/>
        <dbReference type="ChEBI" id="CHEBI:59776"/>
        <dbReference type="EC" id="2.2.1.2"/>
    </reaction>
</comment>
<dbReference type="EC" id="2.2.1.2" evidence="5 10"/>
<dbReference type="GO" id="GO:0005737">
    <property type="term" value="C:cytoplasm"/>
    <property type="evidence" value="ECO:0007669"/>
    <property type="project" value="UniProtKB-SubCell"/>
</dbReference>
<gene>
    <name evidence="10 11" type="primary">tal</name>
    <name evidence="11" type="ORF">CK936_19930</name>
</gene>
<keyword evidence="12" id="KW-1185">Reference proteome</keyword>
<keyword evidence="6 10" id="KW-0963">Cytoplasm</keyword>
<dbReference type="GO" id="GO:0006098">
    <property type="term" value="P:pentose-phosphate shunt"/>
    <property type="evidence" value="ECO:0007669"/>
    <property type="project" value="UniProtKB-UniRule"/>
</dbReference>
<dbReference type="AlphaFoldDB" id="A0A2A2D7C1"/>
<evidence type="ECO:0000256" key="3">
    <source>
        <dbReference type="ARBA" id="ARBA00004857"/>
    </source>
</evidence>
<evidence type="ECO:0000313" key="12">
    <source>
        <dbReference type="Proteomes" id="UP000218944"/>
    </source>
</evidence>
<dbReference type="Proteomes" id="UP000218944">
    <property type="component" value="Unassembled WGS sequence"/>
</dbReference>
<feature type="active site" description="Schiff-base intermediate with substrate" evidence="10">
    <location>
        <position position="149"/>
    </location>
</feature>
<evidence type="ECO:0000256" key="8">
    <source>
        <dbReference type="ARBA" id="ARBA00023126"/>
    </source>
</evidence>
<dbReference type="SUPFAM" id="SSF51569">
    <property type="entry name" value="Aldolase"/>
    <property type="match status" value="1"/>
</dbReference>
<evidence type="ECO:0000256" key="4">
    <source>
        <dbReference type="ARBA" id="ARBA00008426"/>
    </source>
</evidence>
<comment type="similarity">
    <text evidence="4 10">Belongs to the transaldolase family. Type 2 subfamily.</text>
</comment>
<dbReference type="EMBL" id="NSJV01000389">
    <property type="protein sequence ID" value="PAU47222.1"/>
    <property type="molecule type" value="Genomic_DNA"/>
</dbReference>
<proteinExistence type="inferred from homology"/>
<keyword evidence="9 10" id="KW-0704">Schiff base</keyword>
<dbReference type="Pfam" id="PF00923">
    <property type="entry name" value="TAL_FSA"/>
    <property type="match status" value="1"/>
</dbReference>
<comment type="subcellular location">
    <subcellularLocation>
        <location evidence="2 10">Cytoplasm</location>
    </subcellularLocation>
</comment>
<evidence type="ECO:0000256" key="2">
    <source>
        <dbReference type="ARBA" id="ARBA00004496"/>
    </source>
</evidence>
<dbReference type="InterPro" id="IPR004732">
    <property type="entry name" value="Transaldolase_2"/>
</dbReference>
<evidence type="ECO:0000256" key="1">
    <source>
        <dbReference type="ARBA" id="ARBA00003518"/>
    </source>
</evidence>
<dbReference type="UniPathway" id="UPA00115">
    <property type="reaction ID" value="UER00414"/>
</dbReference>
<evidence type="ECO:0000256" key="10">
    <source>
        <dbReference type="HAMAP-Rule" id="MF_00493"/>
    </source>
</evidence>
<reference evidence="11 12" key="1">
    <citation type="submission" date="2017-08" db="EMBL/GenBank/DDBJ databases">
        <title>Genome sequence of Streptomyces albireticuli NRRL B-1670.</title>
        <authorList>
            <person name="Graham D.E."/>
            <person name="Mahan K.M."/>
            <person name="Klingeman D.M."/>
            <person name="Hettich R.L."/>
            <person name="Parry R.J."/>
            <person name="Spain J.C."/>
        </authorList>
    </citation>
    <scope>NUCLEOTIDE SEQUENCE [LARGE SCALE GENOMIC DNA]</scope>
    <source>
        <strain evidence="11 12">NRRL B-1670</strain>
    </source>
</reference>
<dbReference type="InterPro" id="IPR013785">
    <property type="entry name" value="Aldolase_TIM"/>
</dbReference>
<dbReference type="HAMAP" id="MF_00493">
    <property type="entry name" value="Transaldolase_2"/>
    <property type="match status" value="1"/>
</dbReference>
<sequence length="382" mass="41522">MKERELTAVSCDLRRLAAEGVSPWLDGFCRPLLTSGGLTDLVSRAGIRGATSNLATLTAAVESGDTDYLDQLLFLSYRDVPTDDAIRALTAYDARLSCDELLPVFEETGGREGYVSVDVNPWLAHDAALVASEADKLVRAVNRPNVLAKIPATPEGLEAISECIGRKIGVHATAIFSVRRYGEVVDAYFDGLERARAAGHDLSDIVSFASLPITWFDAEVDARLDALGTEEARAMRGEAALASARLVYRRYEDRLSGDRWRDLARSGARPQTVMWASTAPRRPGVTNKRYAERLVAWGTASALSLTALGEGADRMCPLTGDTLSDAYGAARSVWERLDAMGISYRSVADKLETEGVEWLQTSWSLLYAAVERRLRGAQLSGA</sequence>
<dbReference type="RefSeq" id="WP_095582319.1">
    <property type="nucleotide sequence ID" value="NZ_JAJQQQ010000002.1"/>
</dbReference>
<dbReference type="PIRSF" id="PIRSF036915">
    <property type="entry name" value="Trnald_Bac_Plnt"/>
    <property type="match status" value="1"/>
</dbReference>
<comment type="caution">
    <text evidence="11">The sequence shown here is derived from an EMBL/GenBank/DDBJ whole genome shotgun (WGS) entry which is preliminary data.</text>
</comment>
<evidence type="ECO:0000256" key="7">
    <source>
        <dbReference type="ARBA" id="ARBA00022679"/>
    </source>
</evidence>
<evidence type="ECO:0000256" key="5">
    <source>
        <dbReference type="ARBA" id="ARBA00013151"/>
    </source>
</evidence>
<dbReference type="InterPro" id="IPR001585">
    <property type="entry name" value="TAL/FSA"/>
</dbReference>
<dbReference type="NCBIfam" id="TIGR00876">
    <property type="entry name" value="tal_mycobact"/>
    <property type="match status" value="1"/>
</dbReference>
<evidence type="ECO:0000313" key="11">
    <source>
        <dbReference type="EMBL" id="PAU47222.1"/>
    </source>
</evidence>
<dbReference type="PANTHER" id="PTHR10683:SF31">
    <property type="entry name" value="TRANSALDOLASE"/>
    <property type="match status" value="1"/>
</dbReference>
<dbReference type="GO" id="GO:0004801">
    <property type="term" value="F:transaldolase activity"/>
    <property type="evidence" value="ECO:0007669"/>
    <property type="project" value="UniProtKB-UniRule"/>
</dbReference>
<comment type="pathway">
    <text evidence="3 10">Carbohydrate degradation; pentose phosphate pathway; D-glyceraldehyde 3-phosphate and beta-D-fructose 6-phosphate from D-ribose 5-phosphate and D-xylulose 5-phosphate (non-oxidative stage): step 2/3.</text>
</comment>
<protein>
    <recommendedName>
        <fullName evidence="5 10">Transaldolase</fullName>
        <ecNumber evidence="5 10">2.2.1.2</ecNumber>
    </recommendedName>
</protein>
<comment type="function">
    <text evidence="1 10">Transaldolase is important for the balance of metabolites in the pentose-phosphate pathway.</text>
</comment>
<keyword evidence="7 10" id="KW-0808">Transferase</keyword>
<name>A0A2A2D7C1_9ACTN</name>
<dbReference type="Gene3D" id="3.20.20.70">
    <property type="entry name" value="Aldolase class I"/>
    <property type="match status" value="1"/>
</dbReference>
<accession>A0A2A2D7C1</accession>